<reference evidence="2 4" key="2">
    <citation type="submission" date="2018-10" db="EMBL/GenBank/DDBJ databases">
        <title>Genomic Encyclopedia of Archaeal and Bacterial Type Strains, Phase II (KMG-II): from individual species to whole genera.</title>
        <authorList>
            <person name="Goeker M."/>
        </authorList>
    </citation>
    <scope>NUCLEOTIDE SEQUENCE [LARGE SCALE GENOMIC DNA]</scope>
    <source>
        <strain evidence="2 4">DSM 21886</strain>
    </source>
</reference>
<gene>
    <name evidence="1" type="ORF">B0G92_3338</name>
    <name evidence="2" type="ORF">CLV50_3338</name>
</gene>
<dbReference type="RefSeq" id="WP_101473052.1">
    <property type="nucleotide sequence ID" value="NZ_PJND01000013.1"/>
</dbReference>
<sequence>MADLKREELKKLLSPINKELRIHGGNENTVKITKLKAEQIDFLLELLNVHLDDYKTFARTKLEEFHAEDIKTLVNYKMPVSIHKITLPENDDENSTWKLIIGRLRFGSTEIILDLKKWEIIDDTLVG</sequence>
<organism evidence="2 4">
    <name type="scientific">Flavobacterium lindanitolerans</name>
    <dbReference type="NCBI Taxonomy" id="428988"/>
    <lineage>
        <taxon>Bacteria</taxon>
        <taxon>Pseudomonadati</taxon>
        <taxon>Bacteroidota</taxon>
        <taxon>Flavobacteriia</taxon>
        <taxon>Flavobacteriales</taxon>
        <taxon>Flavobacteriaceae</taxon>
        <taxon>Flavobacterium</taxon>
    </lineage>
</organism>
<protein>
    <submittedName>
        <fullName evidence="2">Uncharacterized protein</fullName>
    </submittedName>
</protein>
<dbReference type="Proteomes" id="UP000275027">
    <property type="component" value="Unassembled WGS sequence"/>
</dbReference>
<comment type="caution">
    <text evidence="2">The sequence shown here is derived from an EMBL/GenBank/DDBJ whole genome shotgun (WGS) entry which is preliminary data.</text>
</comment>
<keyword evidence="3" id="KW-1185">Reference proteome</keyword>
<dbReference type="AlphaFoldDB" id="A0A497TYL7"/>
<name>A0A497TYL7_9FLAO</name>
<evidence type="ECO:0000313" key="2">
    <source>
        <dbReference type="EMBL" id="RLJ22972.1"/>
    </source>
</evidence>
<accession>A0A497TYL7</accession>
<evidence type="ECO:0000313" key="1">
    <source>
        <dbReference type="EMBL" id="PKW19989.1"/>
    </source>
</evidence>
<dbReference type="EMBL" id="PJND01000013">
    <property type="protein sequence ID" value="PKW19989.1"/>
    <property type="molecule type" value="Genomic_DNA"/>
</dbReference>
<reference evidence="1 3" key="1">
    <citation type="submission" date="2017-12" db="EMBL/GenBank/DDBJ databases">
        <title>Genomic Encyclopedia of Type Strains, Phase III (KMG-III): the genomes of soil and plant-associated and newly described type strains.</title>
        <authorList>
            <person name="Whitman W."/>
        </authorList>
    </citation>
    <scope>NUCLEOTIDE SEQUENCE [LARGE SCALE GENOMIC DNA]</scope>
    <source>
        <strain evidence="1 3">IP-10</strain>
    </source>
</reference>
<evidence type="ECO:0000313" key="4">
    <source>
        <dbReference type="Proteomes" id="UP000275027"/>
    </source>
</evidence>
<dbReference type="EMBL" id="RCCB01000017">
    <property type="protein sequence ID" value="RLJ22972.1"/>
    <property type="molecule type" value="Genomic_DNA"/>
</dbReference>
<proteinExistence type="predicted"/>
<evidence type="ECO:0000313" key="3">
    <source>
        <dbReference type="Proteomes" id="UP000233767"/>
    </source>
</evidence>
<dbReference type="Proteomes" id="UP000233767">
    <property type="component" value="Unassembled WGS sequence"/>
</dbReference>